<accession>A0A813KDA6</accession>
<protein>
    <recommendedName>
        <fullName evidence="1">non-specific serine/threonine protein kinase</fullName>
        <ecNumber evidence="1">2.7.11.1</ecNumber>
    </recommendedName>
</protein>
<comment type="caution">
    <text evidence="12">The sequence shown here is derived from an EMBL/GenBank/DDBJ whole genome shotgun (WGS) entry which is preliminary data.</text>
</comment>
<evidence type="ECO:0000256" key="6">
    <source>
        <dbReference type="ARBA" id="ARBA00022840"/>
    </source>
</evidence>
<dbReference type="SUPFAM" id="SSF56784">
    <property type="entry name" value="HAD-like"/>
    <property type="match status" value="1"/>
</dbReference>
<feature type="domain" description="Protein kinase" evidence="11">
    <location>
        <begin position="506"/>
        <end position="760"/>
    </location>
</feature>
<evidence type="ECO:0000256" key="8">
    <source>
        <dbReference type="ARBA" id="ARBA00048679"/>
    </source>
</evidence>
<evidence type="ECO:0000313" key="12">
    <source>
        <dbReference type="EMBL" id="CAE8699444.1"/>
    </source>
</evidence>
<dbReference type="GO" id="GO:0005524">
    <property type="term" value="F:ATP binding"/>
    <property type="evidence" value="ECO:0007669"/>
    <property type="project" value="UniProtKB-UniRule"/>
</dbReference>
<evidence type="ECO:0000256" key="5">
    <source>
        <dbReference type="ARBA" id="ARBA00022777"/>
    </source>
</evidence>
<evidence type="ECO:0000313" key="13">
    <source>
        <dbReference type="Proteomes" id="UP000626109"/>
    </source>
</evidence>
<feature type="binding site" evidence="9">
    <location>
        <position position="535"/>
    </location>
    <ligand>
        <name>ATP</name>
        <dbReference type="ChEBI" id="CHEBI:30616"/>
    </ligand>
</feature>
<evidence type="ECO:0000256" key="10">
    <source>
        <dbReference type="SAM" id="MobiDB-lite"/>
    </source>
</evidence>
<evidence type="ECO:0000256" key="7">
    <source>
        <dbReference type="ARBA" id="ARBA00047899"/>
    </source>
</evidence>
<dbReference type="InterPro" id="IPR000719">
    <property type="entry name" value="Prot_kinase_dom"/>
</dbReference>
<evidence type="ECO:0000256" key="9">
    <source>
        <dbReference type="PROSITE-ProRule" id="PRU10141"/>
    </source>
</evidence>
<dbReference type="PANTHER" id="PTHR43895">
    <property type="entry name" value="CALCIUM/CALMODULIN-DEPENDENT PROTEIN KINASE KINASE-RELATED"/>
    <property type="match status" value="1"/>
</dbReference>
<dbReference type="CDD" id="cd01427">
    <property type="entry name" value="HAD_like"/>
    <property type="match status" value="1"/>
</dbReference>
<dbReference type="InterPro" id="IPR023214">
    <property type="entry name" value="HAD_sf"/>
</dbReference>
<dbReference type="SUPFAM" id="SSF56112">
    <property type="entry name" value="Protein kinase-like (PK-like)"/>
    <property type="match status" value="1"/>
</dbReference>
<name>A0A813KDA6_POLGL</name>
<evidence type="ECO:0000256" key="3">
    <source>
        <dbReference type="ARBA" id="ARBA00022679"/>
    </source>
</evidence>
<dbReference type="PANTHER" id="PTHR43895:SF32">
    <property type="entry name" value="SERINE_THREONINE-PROTEIN KINASE CHK1"/>
    <property type="match status" value="1"/>
</dbReference>
<dbReference type="PROSITE" id="PS00107">
    <property type="entry name" value="PROTEIN_KINASE_ATP"/>
    <property type="match status" value="1"/>
</dbReference>
<dbReference type="GO" id="GO:0007165">
    <property type="term" value="P:signal transduction"/>
    <property type="evidence" value="ECO:0007669"/>
    <property type="project" value="TreeGrafter"/>
</dbReference>
<dbReference type="Pfam" id="PF00069">
    <property type="entry name" value="Pkinase"/>
    <property type="match status" value="1"/>
</dbReference>
<dbReference type="AlphaFoldDB" id="A0A813KDA6"/>
<dbReference type="Gene3D" id="1.10.510.10">
    <property type="entry name" value="Transferase(Phosphotransferase) domain 1"/>
    <property type="match status" value="1"/>
</dbReference>
<dbReference type="EMBL" id="CAJNNW010029202">
    <property type="protein sequence ID" value="CAE8699444.1"/>
    <property type="molecule type" value="Genomic_DNA"/>
</dbReference>
<keyword evidence="6 9" id="KW-0067">ATP-binding</keyword>
<dbReference type="InterPro" id="IPR036412">
    <property type="entry name" value="HAD-like_sf"/>
</dbReference>
<dbReference type="PROSITE" id="PS50011">
    <property type="entry name" value="PROTEIN_KINASE_DOM"/>
    <property type="match status" value="1"/>
</dbReference>
<dbReference type="InterPro" id="IPR017441">
    <property type="entry name" value="Protein_kinase_ATP_BS"/>
</dbReference>
<comment type="catalytic activity">
    <reaction evidence="8">
        <text>L-seryl-[protein] + ATP = O-phospho-L-seryl-[protein] + ADP + H(+)</text>
        <dbReference type="Rhea" id="RHEA:17989"/>
        <dbReference type="Rhea" id="RHEA-COMP:9863"/>
        <dbReference type="Rhea" id="RHEA-COMP:11604"/>
        <dbReference type="ChEBI" id="CHEBI:15378"/>
        <dbReference type="ChEBI" id="CHEBI:29999"/>
        <dbReference type="ChEBI" id="CHEBI:30616"/>
        <dbReference type="ChEBI" id="CHEBI:83421"/>
        <dbReference type="ChEBI" id="CHEBI:456216"/>
        <dbReference type="EC" id="2.7.11.1"/>
    </reaction>
</comment>
<organism evidence="12 13">
    <name type="scientific">Polarella glacialis</name>
    <name type="common">Dinoflagellate</name>
    <dbReference type="NCBI Taxonomy" id="89957"/>
    <lineage>
        <taxon>Eukaryota</taxon>
        <taxon>Sar</taxon>
        <taxon>Alveolata</taxon>
        <taxon>Dinophyceae</taxon>
        <taxon>Suessiales</taxon>
        <taxon>Suessiaceae</taxon>
        <taxon>Polarella</taxon>
    </lineage>
</organism>
<dbReference type="EC" id="2.7.11.1" evidence="1"/>
<keyword evidence="5" id="KW-0418">Kinase</keyword>
<comment type="catalytic activity">
    <reaction evidence="7">
        <text>L-threonyl-[protein] + ATP = O-phospho-L-threonyl-[protein] + ADP + H(+)</text>
        <dbReference type="Rhea" id="RHEA:46608"/>
        <dbReference type="Rhea" id="RHEA-COMP:11060"/>
        <dbReference type="Rhea" id="RHEA-COMP:11605"/>
        <dbReference type="ChEBI" id="CHEBI:15378"/>
        <dbReference type="ChEBI" id="CHEBI:30013"/>
        <dbReference type="ChEBI" id="CHEBI:30616"/>
        <dbReference type="ChEBI" id="CHEBI:61977"/>
        <dbReference type="ChEBI" id="CHEBI:456216"/>
        <dbReference type="EC" id="2.7.11.1"/>
    </reaction>
</comment>
<proteinExistence type="predicted"/>
<keyword evidence="2" id="KW-0723">Serine/threonine-protein kinase</keyword>
<dbReference type="SMART" id="SM00220">
    <property type="entry name" value="S_TKc"/>
    <property type="match status" value="1"/>
</dbReference>
<dbReference type="GO" id="GO:0004674">
    <property type="term" value="F:protein serine/threonine kinase activity"/>
    <property type="evidence" value="ECO:0007669"/>
    <property type="project" value="UniProtKB-KW"/>
</dbReference>
<sequence>MEEASSAPSESWDLHSLFSAAERRWNRAGSFCSATSSPKKQRIIFFDFDRTLTVIHVFKSLAGWVDSQVCMLTAMGIMVPRPHALTERGQLRRLAELGPAWTEQAFGGSHRITVLGELLEGLTSKGFSVMLITRGYIGVARHCLADAGLLGHFERVYGNVGAAYGERTDYDLEAAERHALDPALEDFLGRWDDGQWDSKNQLISSYMQTRKLGFKDIIFVDDDIDEIKVLKHAVSTVHVTGNGGMSAVDVQKILEMLEQETETWAQSCVQRWSAVRDPLASKPFAIVMFNRRHLPIRDMRHITLLEADFSACTNALRRVKMLLREPLLLWSVTQQAFVHHMATTVDRPFSLKALQPAIRGMHAHLLMEDESVARSLSANPNLSSMARSGSATFDSTFGFGEFQRQASTDTVDGSPEAPSTDTVDESPAVGAVGAGASGHLNLYSQPLTKSEPKQALRTLGSMVQMFQQALLGLCPITLNTAGLRRNVVACHEVRDVSSAVAVWARYEKLEMVGCGHFGEVFRAREVCNGREVAVKVLERLEHNAEEEEHGEVSVLRALAHPNLLRIFEVVKSKDEIHIITELASGGTLSGHARKHESTRGFWIPGCMQQITSALAYCHRLYVLHGDLKPENVLVCGQRPDGTPLCIVCDFGHTTVCIGSAQVAAPGDPRYIAPEVVAEQGLSPKSDIYMLGVTAFELLTGGWIPFFNEKSCTLRMSYYQLKVGGVREKNISEDGLDWRDIRRLQESTQAQVQEVVLTMLA</sequence>
<dbReference type="InterPro" id="IPR011009">
    <property type="entry name" value="Kinase-like_dom_sf"/>
</dbReference>
<feature type="compositionally biased region" description="Polar residues" evidence="10">
    <location>
        <begin position="407"/>
        <end position="421"/>
    </location>
</feature>
<evidence type="ECO:0000259" key="11">
    <source>
        <dbReference type="PROSITE" id="PS50011"/>
    </source>
</evidence>
<dbReference type="InterPro" id="IPR008271">
    <property type="entry name" value="Ser/Thr_kinase_AS"/>
</dbReference>
<evidence type="ECO:0000256" key="1">
    <source>
        <dbReference type="ARBA" id="ARBA00012513"/>
    </source>
</evidence>
<evidence type="ECO:0000256" key="2">
    <source>
        <dbReference type="ARBA" id="ARBA00022527"/>
    </source>
</evidence>
<keyword evidence="3" id="KW-0808">Transferase</keyword>
<dbReference type="Gene3D" id="3.40.50.1000">
    <property type="entry name" value="HAD superfamily/HAD-like"/>
    <property type="match status" value="1"/>
</dbReference>
<reference evidence="12" key="1">
    <citation type="submission" date="2021-02" db="EMBL/GenBank/DDBJ databases">
        <authorList>
            <person name="Dougan E. K."/>
            <person name="Rhodes N."/>
            <person name="Thang M."/>
            <person name="Chan C."/>
        </authorList>
    </citation>
    <scope>NUCLEOTIDE SEQUENCE</scope>
</reference>
<dbReference type="Proteomes" id="UP000626109">
    <property type="component" value="Unassembled WGS sequence"/>
</dbReference>
<dbReference type="PROSITE" id="PS00108">
    <property type="entry name" value="PROTEIN_KINASE_ST"/>
    <property type="match status" value="1"/>
</dbReference>
<feature type="region of interest" description="Disordered" evidence="10">
    <location>
        <begin position="407"/>
        <end position="430"/>
    </location>
</feature>
<gene>
    <name evidence="12" type="ORF">PGLA2088_LOCUS31163</name>
</gene>
<keyword evidence="4 9" id="KW-0547">Nucleotide-binding</keyword>
<evidence type="ECO:0000256" key="4">
    <source>
        <dbReference type="ARBA" id="ARBA00022741"/>
    </source>
</evidence>